<keyword evidence="6 8" id="KW-0472">Membrane</keyword>
<dbReference type="GO" id="GO:0016020">
    <property type="term" value="C:membrane"/>
    <property type="evidence" value="ECO:0007669"/>
    <property type="project" value="UniProtKB-SubCell"/>
</dbReference>
<feature type="transmembrane region" description="Helical" evidence="8">
    <location>
        <begin position="416"/>
        <end position="435"/>
    </location>
</feature>
<keyword evidence="4 8" id="KW-0812">Transmembrane</keyword>
<evidence type="ECO:0000256" key="5">
    <source>
        <dbReference type="ARBA" id="ARBA00022989"/>
    </source>
</evidence>
<comment type="similarity">
    <text evidence="2">Belongs to the PC-esterase family. CASD1 subfamily.</text>
</comment>
<dbReference type="GO" id="GO:0005975">
    <property type="term" value="P:carbohydrate metabolic process"/>
    <property type="evidence" value="ECO:0007669"/>
    <property type="project" value="UniProtKB-ARBA"/>
</dbReference>
<evidence type="ECO:0000256" key="6">
    <source>
        <dbReference type="ARBA" id="ARBA00023136"/>
    </source>
</evidence>
<name>A0A5K3EFS4_MESCO</name>
<dbReference type="AlphaFoldDB" id="A0A5K3EFS4"/>
<feature type="transmembrane region" description="Helical" evidence="8">
    <location>
        <begin position="70"/>
        <end position="92"/>
    </location>
</feature>
<proteinExistence type="inferred from homology"/>
<feature type="transmembrane region" description="Helical" evidence="8">
    <location>
        <begin position="441"/>
        <end position="463"/>
    </location>
</feature>
<keyword evidence="5 8" id="KW-1133">Transmembrane helix</keyword>
<dbReference type="Pfam" id="PF07779">
    <property type="entry name" value="Cas1_AcylT"/>
    <property type="match status" value="1"/>
</dbReference>
<evidence type="ECO:0000256" key="2">
    <source>
        <dbReference type="ARBA" id="ARBA00010666"/>
    </source>
</evidence>
<feature type="transmembrane region" description="Helical" evidence="8">
    <location>
        <begin position="356"/>
        <end position="373"/>
    </location>
</feature>
<keyword evidence="7" id="KW-0325">Glycoprotein</keyword>
<evidence type="ECO:0000313" key="10">
    <source>
        <dbReference type="WBParaSite" id="MCU_000218-RB"/>
    </source>
</evidence>
<feature type="domain" description="Cas1p 10 TM acyl transferase" evidence="9">
    <location>
        <begin position="55"/>
        <end position="485"/>
    </location>
</feature>
<dbReference type="PANTHER" id="PTHR13533:SF1">
    <property type="entry name" value="N-ACETYLNEURAMINATE 9-O-ACETYLTRANSFERASE"/>
    <property type="match status" value="1"/>
</dbReference>
<feature type="transmembrane region" description="Helical" evidence="8">
    <location>
        <begin position="272"/>
        <end position="291"/>
    </location>
</feature>
<feature type="transmembrane region" description="Helical" evidence="8">
    <location>
        <begin position="237"/>
        <end position="260"/>
    </location>
</feature>
<sequence length="497" mass="57249">MNISLPLNLKYGNKIKQIFVSLTWQQKLMANVWIISGLVWCLLVLWKLWKKPNDDDVGSKEKKLHQVSRGFFLLGVIVIYAGICNTGLGHAVFLRFTWVEFACLSAIFAFFGLASVRPAANPVPMNVELTNEIKGWMQAVIIIYHYLRGDREPAVYICVRIFVSVYLVLSGFGHFMYYWRKYSPKTVLECHSRKRLTETYCALLYRYAQVVLRMNFFTVILCLSLRQSYLLHYFVPLITYAYTLTTVTMTAWLALTQLIVVKTQTVGETPKVVAFVIVLSCATLFSAVLKLRPDLFDVFFYSRPFGSLLWRHDRHWDYRWRIDRYSTQFGLLCGFLFVRHQNAQDREKNPLSKAKILLISTICVGIFLGYIVFCAKTMTIPAYLKFHPCISMLPIAALLVLRNLTQTSQNYVSRFFAWFGTIALEVFILQSHILLTKNMSYSLLIITTHPIVNAVILTPCLVATSYLAHLITRQICAVILPDRQFVITEPVKTQVDV</sequence>
<dbReference type="InterPro" id="IPR012419">
    <property type="entry name" value="Cas1_AcylTrans_dom"/>
</dbReference>
<feature type="transmembrane region" description="Helical" evidence="8">
    <location>
        <begin position="28"/>
        <end position="49"/>
    </location>
</feature>
<accession>A0A5K3EFS4</accession>
<feature type="transmembrane region" description="Helical" evidence="8">
    <location>
        <begin position="385"/>
        <end position="404"/>
    </location>
</feature>
<feature type="transmembrane region" description="Helical" evidence="8">
    <location>
        <begin position="154"/>
        <end position="179"/>
    </location>
</feature>
<dbReference type="WBParaSite" id="MCU_000218-RB">
    <property type="protein sequence ID" value="MCU_000218-RB"/>
    <property type="gene ID" value="MCU_000218"/>
</dbReference>
<comment type="subcellular location">
    <subcellularLocation>
        <location evidence="1">Membrane</location>
        <topology evidence="1">Multi-pass membrane protein</topology>
    </subcellularLocation>
</comment>
<dbReference type="GO" id="GO:0016740">
    <property type="term" value="F:transferase activity"/>
    <property type="evidence" value="ECO:0007669"/>
    <property type="project" value="UniProtKB-KW"/>
</dbReference>
<evidence type="ECO:0000256" key="4">
    <source>
        <dbReference type="ARBA" id="ARBA00022692"/>
    </source>
</evidence>
<evidence type="ECO:0000256" key="3">
    <source>
        <dbReference type="ARBA" id="ARBA00022679"/>
    </source>
</evidence>
<evidence type="ECO:0000259" key="9">
    <source>
        <dbReference type="Pfam" id="PF07779"/>
    </source>
</evidence>
<evidence type="ECO:0000256" key="1">
    <source>
        <dbReference type="ARBA" id="ARBA00004141"/>
    </source>
</evidence>
<dbReference type="PANTHER" id="PTHR13533">
    <property type="entry name" value="N-ACETYLNEURAMINATE 9-O-ACETYLTRANSFERASE"/>
    <property type="match status" value="1"/>
</dbReference>
<feature type="transmembrane region" description="Helical" evidence="8">
    <location>
        <begin position="204"/>
        <end position="225"/>
    </location>
</feature>
<evidence type="ECO:0000256" key="8">
    <source>
        <dbReference type="SAM" id="Phobius"/>
    </source>
</evidence>
<organism evidence="10">
    <name type="scientific">Mesocestoides corti</name>
    <name type="common">Flatworm</name>
    <dbReference type="NCBI Taxonomy" id="53468"/>
    <lineage>
        <taxon>Eukaryota</taxon>
        <taxon>Metazoa</taxon>
        <taxon>Spiralia</taxon>
        <taxon>Lophotrochozoa</taxon>
        <taxon>Platyhelminthes</taxon>
        <taxon>Cestoda</taxon>
        <taxon>Eucestoda</taxon>
        <taxon>Cyclophyllidea</taxon>
        <taxon>Mesocestoididae</taxon>
        <taxon>Mesocestoides</taxon>
    </lineage>
</organism>
<evidence type="ECO:0000256" key="7">
    <source>
        <dbReference type="ARBA" id="ARBA00023180"/>
    </source>
</evidence>
<dbReference type="GO" id="GO:0005794">
    <property type="term" value="C:Golgi apparatus"/>
    <property type="evidence" value="ECO:0007669"/>
    <property type="project" value="UniProtKB-ARBA"/>
</dbReference>
<feature type="transmembrane region" description="Helical" evidence="8">
    <location>
        <begin position="98"/>
        <end position="116"/>
    </location>
</feature>
<keyword evidence="3" id="KW-0808">Transferase</keyword>
<protein>
    <submittedName>
        <fullName evidence="10">Cas1_AcylT domain-containing protein</fullName>
    </submittedName>
</protein>
<reference evidence="10" key="1">
    <citation type="submission" date="2019-11" db="UniProtKB">
        <authorList>
            <consortium name="WormBaseParasite"/>
        </authorList>
    </citation>
    <scope>IDENTIFICATION</scope>
</reference>